<feature type="domain" description="Solute-binding protein family 3/N-terminal" evidence="3">
    <location>
        <begin position="23"/>
        <end position="248"/>
    </location>
</feature>
<dbReference type="AlphaFoldDB" id="A0A9D2KLH5"/>
<comment type="caution">
    <text evidence="4">The sequence shown here is derived from an EMBL/GenBank/DDBJ whole genome shotgun (WGS) entry which is preliminary data.</text>
</comment>
<feature type="chain" id="PRO_5039439289" evidence="2">
    <location>
        <begin position="22"/>
        <end position="248"/>
    </location>
</feature>
<reference evidence="4" key="1">
    <citation type="journal article" date="2021" name="PeerJ">
        <title>Extensive microbial diversity within the chicken gut microbiome revealed by metagenomics and culture.</title>
        <authorList>
            <person name="Gilroy R."/>
            <person name="Ravi A."/>
            <person name="Getino M."/>
            <person name="Pursley I."/>
            <person name="Horton D.L."/>
            <person name="Alikhan N.F."/>
            <person name="Baker D."/>
            <person name="Gharbi K."/>
            <person name="Hall N."/>
            <person name="Watson M."/>
            <person name="Adriaenssens E.M."/>
            <person name="Foster-Nyarko E."/>
            <person name="Jarju S."/>
            <person name="Secka A."/>
            <person name="Antonio M."/>
            <person name="Oren A."/>
            <person name="Chaudhuri R.R."/>
            <person name="La Ragione R."/>
            <person name="Hildebrand F."/>
            <person name="Pallen M.J."/>
        </authorList>
    </citation>
    <scope>NUCLEOTIDE SEQUENCE</scope>
    <source>
        <strain evidence="4">CHK186-16707</strain>
    </source>
</reference>
<evidence type="ECO:0000256" key="2">
    <source>
        <dbReference type="SAM" id="SignalP"/>
    </source>
</evidence>
<gene>
    <name evidence="4" type="ORF">H9962_08650</name>
</gene>
<evidence type="ECO:0000256" key="1">
    <source>
        <dbReference type="ARBA" id="ARBA00022729"/>
    </source>
</evidence>
<organism evidence="4 5">
    <name type="scientific">Candidatus Mailhella merdigallinarum</name>
    <dbReference type="NCBI Taxonomy" id="2838658"/>
    <lineage>
        <taxon>Bacteria</taxon>
        <taxon>Pseudomonadati</taxon>
        <taxon>Thermodesulfobacteriota</taxon>
        <taxon>Desulfovibrionia</taxon>
        <taxon>Desulfovibrionales</taxon>
        <taxon>Desulfovibrionaceae</taxon>
        <taxon>Mailhella</taxon>
    </lineage>
</organism>
<dbReference type="CDD" id="cd13624">
    <property type="entry name" value="PBP2_Arg_Lys_His"/>
    <property type="match status" value="1"/>
</dbReference>
<dbReference type="Pfam" id="PF00497">
    <property type="entry name" value="SBP_bac_3"/>
    <property type="match status" value="1"/>
</dbReference>
<evidence type="ECO:0000259" key="3">
    <source>
        <dbReference type="SMART" id="SM00062"/>
    </source>
</evidence>
<protein>
    <submittedName>
        <fullName evidence="4">Basic amino acid ABC transporter substrate-binding protein</fullName>
    </submittedName>
</protein>
<dbReference type="SMART" id="SM00062">
    <property type="entry name" value="PBPb"/>
    <property type="match status" value="1"/>
</dbReference>
<name>A0A9D2KLH5_9BACT</name>
<sequence length="248" mass="27275">MSKHFLFALLAVLFSVLPARAETIVVAADATWPPFEMLDENKQVTGYGPDYIRAAAKEAGLEADVRNVAWDGIFAALGSNQCDAIASSVTITPERQATMAFTKPYFENYQALVVLKDSPVQKLSDLKGKTVGGQIGTTGILYTQRLNDTQDLGAKVKTYDEVGLAMEDLKNGRIDAVMCDDRVAKFYAERKAGYAENMRVAFITDEVEYFGFALRKQDTALLEKLNQGIDAVKAKGIEEQLQAKWLGN</sequence>
<dbReference type="InterPro" id="IPR001638">
    <property type="entry name" value="Solute-binding_3/MltF_N"/>
</dbReference>
<evidence type="ECO:0000313" key="5">
    <source>
        <dbReference type="Proteomes" id="UP000824225"/>
    </source>
</evidence>
<dbReference type="Gene3D" id="3.40.190.10">
    <property type="entry name" value="Periplasmic binding protein-like II"/>
    <property type="match status" value="2"/>
</dbReference>
<proteinExistence type="predicted"/>
<dbReference type="PANTHER" id="PTHR35936">
    <property type="entry name" value="MEMBRANE-BOUND LYTIC MUREIN TRANSGLYCOSYLASE F"/>
    <property type="match status" value="1"/>
</dbReference>
<dbReference type="Proteomes" id="UP000824225">
    <property type="component" value="Unassembled WGS sequence"/>
</dbReference>
<accession>A0A9D2KLH5</accession>
<feature type="signal peptide" evidence="2">
    <location>
        <begin position="1"/>
        <end position="21"/>
    </location>
</feature>
<dbReference type="SUPFAM" id="SSF53850">
    <property type="entry name" value="Periplasmic binding protein-like II"/>
    <property type="match status" value="1"/>
</dbReference>
<dbReference type="EMBL" id="DXAN01000028">
    <property type="protein sequence ID" value="HJA09240.1"/>
    <property type="molecule type" value="Genomic_DNA"/>
</dbReference>
<reference evidence="4" key="2">
    <citation type="submission" date="2021-04" db="EMBL/GenBank/DDBJ databases">
        <authorList>
            <person name="Gilroy R."/>
        </authorList>
    </citation>
    <scope>NUCLEOTIDE SEQUENCE</scope>
    <source>
        <strain evidence="4">CHK186-16707</strain>
    </source>
</reference>
<evidence type="ECO:0000313" key="4">
    <source>
        <dbReference type="EMBL" id="HJA09240.1"/>
    </source>
</evidence>
<keyword evidence="1 2" id="KW-0732">Signal</keyword>
<dbReference type="PANTHER" id="PTHR35936:SF17">
    <property type="entry name" value="ARGININE-BINDING EXTRACELLULAR PROTEIN ARTP"/>
    <property type="match status" value="1"/>
</dbReference>